<dbReference type="EMBL" id="JACHYB010000002">
    <property type="protein sequence ID" value="MBB3188472.1"/>
    <property type="molecule type" value="Genomic_DNA"/>
</dbReference>
<comment type="caution">
    <text evidence="1">The sequence shown here is derived from an EMBL/GenBank/DDBJ whole genome shotgun (WGS) entry which is preliminary data.</text>
</comment>
<organism evidence="1 2">
    <name type="scientific">Microbacter margulisiae</name>
    <dbReference type="NCBI Taxonomy" id="1350067"/>
    <lineage>
        <taxon>Bacteria</taxon>
        <taxon>Pseudomonadati</taxon>
        <taxon>Bacteroidota</taxon>
        <taxon>Bacteroidia</taxon>
        <taxon>Bacteroidales</taxon>
        <taxon>Porphyromonadaceae</taxon>
        <taxon>Microbacter</taxon>
    </lineage>
</organism>
<keyword evidence="2" id="KW-1185">Reference proteome</keyword>
<gene>
    <name evidence="1" type="ORF">FHX64_002670</name>
</gene>
<name>A0A7W5DSW5_9PORP</name>
<dbReference type="AlphaFoldDB" id="A0A7W5DSW5"/>
<protein>
    <submittedName>
        <fullName evidence="1">Uncharacterized protein</fullName>
    </submittedName>
</protein>
<proteinExistence type="predicted"/>
<evidence type="ECO:0000313" key="1">
    <source>
        <dbReference type="EMBL" id="MBB3188472.1"/>
    </source>
</evidence>
<reference evidence="1 2" key="1">
    <citation type="submission" date="2020-08" db="EMBL/GenBank/DDBJ databases">
        <title>Genomic Encyclopedia of Type Strains, Phase IV (KMG-IV): sequencing the most valuable type-strain genomes for metagenomic binning, comparative biology and taxonomic classification.</title>
        <authorList>
            <person name="Goeker M."/>
        </authorList>
    </citation>
    <scope>NUCLEOTIDE SEQUENCE [LARGE SCALE GENOMIC DNA]</scope>
    <source>
        <strain evidence="1 2">DSM 27471</strain>
    </source>
</reference>
<accession>A0A7W5DSW5</accession>
<evidence type="ECO:0000313" key="2">
    <source>
        <dbReference type="Proteomes" id="UP000544222"/>
    </source>
</evidence>
<dbReference type="Proteomes" id="UP000544222">
    <property type="component" value="Unassembled WGS sequence"/>
</dbReference>
<sequence>MAEDRPSPLRRTARQRMRKQWLAPLRKPCSSSPRWASVNSSFFIFPIANRIYHNNRTQSKTKYFI</sequence>